<dbReference type="InterPro" id="IPR036249">
    <property type="entry name" value="Thioredoxin-like_sf"/>
</dbReference>
<accession>S3V4Z9</accession>
<evidence type="ECO:0000256" key="4">
    <source>
        <dbReference type="ARBA" id="ARBA00023284"/>
    </source>
</evidence>
<dbReference type="InterPro" id="IPR013766">
    <property type="entry name" value="Thioredoxin_domain"/>
</dbReference>
<keyword evidence="3" id="KW-1015">Disulfide bond</keyword>
<dbReference type="SUPFAM" id="SSF52833">
    <property type="entry name" value="Thioredoxin-like"/>
    <property type="match status" value="1"/>
</dbReference>
<keyword evidence="7" id="KW-1185">Reference proteome</keyword>
<comment type="caution">
    <text evidence="6">The sequence shown here is derived from an EMBL/GenBank/DDBJ whole genome shotgun (WGS) entry which is preliminary data.</text>
</comment>
<evidence type="ECO:0000313" key="7">
    <source>
        <dbReference type="Proteomes" id="UP000014540"/>
    </source>
</evidence>
<keyword evidence="2" id="KW-0201">Cytochrome c-type biogenesis</keyword>
<evidence type="ECO:0000256" key="3">
    <source>
        <dbReference type="ARBA" id="ARBA00023157"/>
    </source>
</evidence>
<dbReference type="Pfam" id="PF00578">
    <property type="entry name" value="AhpC-TSA"/>
    <property type="match status" value="1"/>
</dbReference>
<protein>
    <submittedName>
        <fullName evidence="6">Redoxin</fullName>
    </submittedName>
</protein>
<dbReference type="InterPro" id="IPR000866">
    <property type="entry name" value="AhpC/TSA"/>
</dbReference>
<dbReference type="GO" id="GO:0030313">
    <property type="term" value="C:cell envelope"/>
    <property type="evidence" value="ECO:0007669"/>
    <property type="project" value="UniProtKB-SubCell"/>
</dbReference>
<dbReference type="PANTHER" id="PTHR42852:SF6">
    <property type="entry name" value="THIOL:DISULFIDE INTERCHANGE PROTEIN DSBE"/>
    <property type="match status" value="1"/>
</dbReference>
<keyword evidence="4" id="KW-0676">Redox-active center</keyword>
<dbReference type="PROSITE" id="PS51257">
    <property type="entry name" value="PROKAR_LIPOPROTEIN"/>
    <property type="match status" value="1"/>
</dbReference>
<organism evidence="6 7">
    <name type="scientific">Leptospira fainei serovar Hurstbridge str. BUT 6</name>
    <dbReference type="NCBI Taxonomy" id="1193011"/>
    <lineage>
        <taxon>Bacteria</taxon>
        <taxon>Pseudomonadati</taxon>
        <taxon>Spirochaetota</taxon>
        <taxon>Spirochaetia</taxon>
        <taxon>Leptospirales</taxon>
        <taxon>Leptospiraceae</taxon>
        <taxon>Leptospira</taxon>
    </lineage>
</organism>
<dbReference type="GO" id="GO:0016209">
    <property type="term" value="F:antioxidant activity"/>
    <property type="evidence" value="ECO:0007669"/>
    <property type="project" value="InterPro"/>
</dbReference>
<dbReference type="GO" id="GO:0016491">
    <property type="term" value="F:oxidoreductase activity"/>
    <property type="evidence" value="ECO:0007669"/>
    <property type="project" value="InterPro"/>
</dbReference>
<reference evidence="6" key="1">
    <citation type="submission" date="2013-04" db="EMBL/GenBank/DDBJ databases">
        <authorList>
            <person name="Harkins D.M."/>
            <person name="Durkin A.S."/>
            <person name="Selengut J.D."/>
            <person name="Sanka R."/>
            <person name="DePew J."/>
            <person name="Purushe J."/>
            <person name="Ahmed A."/>
            <person name="van der Linden H."/>
            <person name="Goris M.G.A."/>
            <person name="Hartskeerl R.A."/>
            <person name="Vinetz J.M."/>
            <person name="Sutton G.G."/>
            <person name="Nelson W.C."/>
            <person name="Fouts D.E."/>
        </authorList>
    </citation>
    <scope>NUCLEOTIDE SEQUENCE [LARGE SCALE GENOMIC DNA]</scope>
    <source>
        <strain evidence="6">BUT 6</strain>
    </source>
</reference>
<sequence length="174" mass="19739">MSILERMSFRLLATLSLAIIFSLTVCSCSRGEDAAIYKIALEDWDGRSHQLSEYQGQLLILDFWASWCEPCKKAVPVVENLKKDLHGKNAKILGVNTENGLSIQEIKNAAKEFGMDYPSLLDPEWKLVNLLKIEGQPALFVFSKSGKRLHFQYGISEKDLPVLRGRLRNWLESP</sequence>
<gene>
    <name evidence="6" type="ORF">LEP1GSC058_0533</name>
</gene>
<evidence type="ECO:0000313" key="6">
    <source>
        <dbReference type="EMBL" id="EPG75684.1"/>
    </source>
</evidence>
<evidence type="ECO:0000259" key="5">
    <source>
        <dbReference type="PROSITE" id="PS51352"/>
    </source>
</evidence>
<proteinExistence type="predicted"/>
<dbReference type="Gene3D" id="3.40.30.10">
    <property type="entry name" value="Glutaredoxin"/>
    <property type="match status" value="1"/>
</dbReference>
<dbReference type="GO" id="GO:0017004">
    <property type="term" value="P:cytochrome complex assembly"/>
    <property type="evidence" value="ECO:0007669"/>
    <property type="project" value="UniProtKB-KW"/>
</dbReference>
<evidence type="ECO:0000256" key="2">
    <source>
        <dbReference type="ARBA" id="ARBA00022748"/>
    </source>
</evidence>
<dbReference type="PANTHER" id="PTHR42852">
    <property type="entry name" value="THIOL:DISULFIDE INTERCHANGE PROTEIN DSBE"/>
    <property type="match status" value="1"/>
</dbReference>
<evidence type="ECO:0000256" key="1">
    <source>
        <dbReference type="ARBA" id="ARBA00004196"/>
    </source>
</evidence>
<dbReference type="STRING" id="1193011.LEP1GSC058_0533"/>
<dbReference type="InterPro" id="IPR050553">
    <property type="entry name" value="Thioredoxin_ResA/DsbE_sf"/>
</dbReference>
<feature type="domain" description="Thioredoxin" evidence="5">
    <location>
        <begin position="28"/>
        <end position="172"/>
    </location>
</feature>
<dbReference type="CDD" id="cd02966">
    <property type="entry name" value="TlpA_like_family"/>
    <property type="match status" value="1"/>
</dbReference>
<name>S3V4Z9_9LEPT</name>
<comment type="subcellular location">
    <subcellularLocation>
        <location evidence="1">Cell envelope</location>
    </subcellularLocation>
</comment>
<dbReference type="Proteomes" id="UP000014540">
    <property type="component" value="Unassembled WGS sequence"/>
</dbReference>
<dbReference type="AlphaFoldDB" id="S3V4Z9"/>
<dbReference type="PROSITE" id="PS51352">
    <property type="entry name" value="THIOREDOXIN_2"/>
    <property type="match status" value="1"/>
</dbReference>
<dbReference type="EMBL" id="AKWZ02000002">
    <property type="protein sequence ID" value="EPG75684.1"/>
    <property type="molecule type" value="Genomic_DNA"/>
</dbReference>